<organism evidence="1 2">
    <name type="scientific">Symbiodinium necroappetens</name>
    <dbReference type="NCBI Taxonomy" id="1628268"/>
    <lineage>
        <taxon>Eukaryota</taxon>
        <taxon>Sar</taxon>
        <taxon>Alveolata</taxon>
        <taxon>Dinophyceae</taxon>
        <taxon>Suessiales</taxon>
        <taxon>Symbiodiniaceae</taxon>
        <taxon>Symbiodinium</taxon>
    </lineage>
</organism>
<keyword evidence="2" id="KW-1185">Reference proteome</keyword>
<evidence type="ECO:0000313" key="2">
    <source>
        <dbReference type="Proteomes" id="UP000601435"/>
    </source>
</evidence>
<evidence type="ECO:0000313" key="1">
    <source>
        <dbReference type="EMBL" id="CAE7884365.1"/>
    </source>
</evidence>
<name>A0A813AY48_9DINO</name>
<dbReference type="SUPFAM" id="SSF53448">
    <property type="entry name" value="Nucleotide-diphospho-sugar transferases"/>
    <property type="match status" value="1"/>
</dbReference>
<dbReference type="CDD" id="cd00761">
    <property type="entry name" value="Glyco_tranf_GTA_type"/>
    <property type="match status" value="1"/>
</dbReference>
<proteinExistence type="predicted"/>
<protein>
    <submittedName>
        <fullName evidence="1">Uncharacterized protein</fullName>
    </submittedName>
</protein>
<dbReference type="OrthoDB" id="431158at2759"/>
<reference evidence="1" key="1">
    <citation type="submission" date="2021-02" db="EMBL/GenBank/DDBJ databases">
        <authorList>
            <person name="Dougan E. K."/>
            <person name="Rhodes N."/>
            <person name="Thang M."/>
            <person name="Chan C."/>
        </authorList>
    </citation>
    <scope>NUCLEOTIDE SEQUENCE</scope>
</reference>
<dbReference type="Proteomes" id="UP000601435">
    <property type="component" value="Unassembled WGS sequence"/>
</dbReference>
<comment type="caution">
    <text evidence="1">The sequence shown here is derived from an EMBL/GenBank/DDBJ whole genome shotgun (WGS) entry which is preliminary data.</text>
</comment>
<sequence>MGREVLDWLPLLSGTLHPRAGGLPTIPAGITTAASPGWRLMGIASGKKLEVYAALSTTPSRLRSGRELKSCLMSLLKQQAPMQVLLAVPRGLWRRGGGAAAYPAALPPWLVLLKRRWRRLKVLRCKDFGPGTGLLAAAKLVRDPSAWILAVDDDHSYHPELITNLLRFAAGTPGAAVGAHGWLALSDRDFGKASQVAGPALARNLRRSAEEGPAGPILCHFLGLLLQRQMLDGLRQPSRSSACGDHNDIWLSAHLAKQRIRRAMVSDPLGASDLSTHRRQGLSLSRRRRRRPEHSCLAEFLETHGAGLWKPFPRVVLCSLQPPLGIADHIGAAGLPADAIYSCGRQPGRRDRDGRNGIRWLPCSASSEEEFLSHVLLREREASTILMLPPSLPGKSAQSREEAAESRKDFRCGCMLSKHPRATPLSPQSL</sequence>
<gene>
    <name evidence="1" type="ORF">SNEC2469_LOCUS29158</name>
</gene>
<dbReference type="InterPro" id="IPR029044">
    <property type="entry name" value="Nucleotide-diphossugar_trans"/>
</dbReference>
<dbReference type="EMBL" id="CAJNJA010064853">
    <property type="protein sequence ID" value="CAE7884365.1"/>
    <property type="molecule type" value="Genomic_DNA"/>
</dbReference>
<dbReference type="AlphaFoldDB" id="A0A813AY48"/>
<accession>A0A813AY48</accession>